<dbReference type="Proteomes" id="UP000824469">
    <property type="component" value="Unassembled WGS sequence"/>
</dbReference>
<dbReference type="EMBL" id="JAHRHJ020000006">
    <property type="protein sequence ID" value="KAH9312152.1"/>
    <property type="molecule type" value="Genomic_DNA"/>
</dbReference>
<keyword evidence="2" id="KW-1185">Reference proteome</keyword>
<organism evidence="1 2">
    <name type="scientific">Taxus chinensis</name>
    <name type="common">Chinese yew</name>
    <name type="synonym">Taxus wallichiana var. chinensis</name>
    <dbReference type="NCBI Taxonomy" id="29808"/>
    <lineage>
        <taxon>Eukaryota</taxon>
        <taxon>Viridiplantae</taxon>
        <taxon>Streptophyta</taxon>
        <taxon>Embryophyta</taxon>
        <taxon>Tracheophyta</taxon>
        <taxon>Spermatophyta</taxon>
        <taxon>Pinopsida</taxon>
        <taxon>Pinidae</taxon>
        <taxon>Conifers II</taxon>
        <taxon>Cupressales</taxon>
        <taxon>Taxaceae</taxon>
        <taxon>Taxus</taxon>
    </lineage>
</organism>
<gene>
    <name evidence="1" type="ORF">KI387_027187</name>
</gene>
<protein>
    <submittedName>
        <fullName evidence="1">Uncharacterized protein</fullName>
    </submittedName>
</protein>
<proteinExistence type="predicted"/>
<evidence type="ECO:0000313" key="1">
    <source>
        <dbReference type="EMBL" id="KAH9312152.1"/>
    </source>
</evidence>
<comment type="caution">
    <text evidence="1">The sequence shown here is derived from an EMBL/GenBank/DDBJ whole genome shotgun (WGS) entry which is preliminary data.</text>
</comment>
<sequence length="50" mass="6051">QDLLKPFPEKRRYQEEEANNMLRLWDIPNLKWKLTPLRTLNSLNSLNAIE</sequence>
<feature type="non-terminal residue" evidence="1">
    <location>
        <position position="50"/>
    </location>
</feature>
<evidence type="ECO:0000313" key="2">
    <source>
        <dbReference type="Proteomes" id="UP000824469"/>
    </source>
</evidence>
<feature type="non-terminal residue" evidence="1">
    <location>
        <position position="1"/>
    </location>
</feature>
<accession>A0AA38FWQ2</accession>
<reference evidence="1 2" key="1">
    <citation type="journal article" date="2021" name="Nat. Plants">
        <title>The Taxus genome provides insights into paclitaxel biosynthesis.</title>
        <authorList>
            <person name="Xiong X."/>
            <person name="Gou J."/>
            <person name="Liao Q."/>
            <person name="Li Y."/>
            <person name="Zhou Q."/>
            <person name="Bi G."/>
            <person name="Li C."/>
            <person name="Du R."/>
            <person name="Wang X."/>
            <person name="Sun T."/>
            <person name="Guo L."/>
            <person name="Liang H."/>
            <person name="Lu P."/>
            <person name="Wu Y."/>
            <person name="Zhang Z."/>
            <person name="Ro D.K."/>
            <person name="Shang Y."/>
            <person name="Huang S."/>
            <person name="Yan J."/>
        </authorList>
    </citation>
    <scope>NUCLEOTIDE SEQUENCE [LARGE SCALE GENOMIC DNA]</scope>
    <source>
        <strain evidence="1">Ta-2019</strain>
    </source>
</reference>
<dbReference type="AlphaFoldDB" id="A0AA38FWQ2"/>
<name>A0AA38FWQ2_TAXCH</name>